<name>A0AAV9AP43_ACOGR</name>
<reference evidence="3" key="1">
    <citation type="journal article" date="2023" name="Nat. Commun.">
        <title>Diploid and tetraploid genomes of Acorus and the evolution of monocots.</title>
        <authorList>
            <person name="Ma L."/>
            <person name="Liu K.W."/>
            <person name="Li Z."/>
            <person name="Hsiao Y.Y."/>
            <person name="Qi Y."/>
            <person name="Fu T."/>
            <person name="Tang G.D."/>
            <person name="Zhang D."/>
            <person name="Sun W.H."/>
            <person name="Liu D.K."/>
            <person name="Li Y."/>
            <person name="Chen G.Z."/>
            <person name="Liu X.D."/>
            <person name="Liao X.Y."/>
            <person name="Jiang Y.T."/>
            <person name="Yu X."/>
            <person name="Hao Y."/>
            <person name="Huang J."/>
            <person name="Zhao X.W."/>
            <person name="Ke S."/>
            <person name="Chen Y.Y."/>
            <person name="Wu W.L."/>
            <person name="Hsu J.L."/>
            <person name="Lin Y.F."/>
            <person name="Huang M.D."/>
            <person name="Li C.Y."/>
            <person name="Huang L."/>
            <person name="Wang Z.W."/>
            <person name="Zhao X."/>
            <person name="Zhong W.Y."/>
            <person name="Peng D.H."/>
            <person name="Ahmad S."/>
            <person name="Lan S."/>
            <person name="Zhang J.S."/>
            <person name="Tsai W.C."/>
            <person name="Van de Peer Y."/>
            <person name="Liu Z.J."/>
        </authorList>
    </citation>
    <scope>NUCLEOTIDE SEQUENCE</scope>
    <source>
        <strain evidence="3">SCP</strain>
    </source>
</reference>
<sequence length="672" mass="76507">MMLIKTNEHRAMLHKWKLTDAQEAYLKRTKLDMLARIPDTVIDRPFITALLSFFDKERNLFVIGDRKFFPSLEDMTYIYGLPADGVPVVCDVDHGDAERLCQKYFGDTKDLLLQGSFHLVELRKRFENLEEFAPENTVEMHTRAYLLYLLGCTIFSTSGLKVSYRYLYLLEDFDKAGTYAWGAAALAYLFRELAEFTSDIQVNKKRFKKPKTNIGGSLLFLQLWAYEHFPIAIPNSVVFTGNVEIPLCLAWHEKCGKALKDVHHKQRLDEWVKKISEMREDEIIYEPYKNRVIVVPDHLCSSIALGRAQTALICFEIVEHHLPNECYKQFGYQYSDPLARGYANKCRSTTQGVRKKSWMDKFKVEIEDWERRWSSLIHLNNGALPDASGLCHAMTTQPEGEDSHASLQLDTSRTLQDRQPPDPSTSNYCDQVNEKKRSSSINIGNDVNDRTRSRKRVNKAMKFNAIRASESSTEASTSTAAVENGVPELNLQKQLVLATEPESSICVQSGGGLSWAIPAKTIATCSESLRGSDSWTIALIKKWTVLSANTVLNDFKSELSKRPIEDWLSFRPASDALLAFLKHLGVSDEDLSLRLDELFSRVEALKLAEIEPGRREENNKQIKIGEEAVTMGEVNIDNIDEELLKRNIEVDGILSQVIQARDAILQFELKGW</sequence>
<dbReference type="Pfam" id="PF10536">
    <property type="entry name" value="PMD"/>
    <property type="match status" value="1"/>
</dbReference>
<dbReference type="Proteomes" id="UP001179952">
    <property type="component" value="Unassembled WGS sequence"/>
</dbReference>
<dbReference type="GO" id="GO:0010073">
    <property type="term" value="P:meristem maintenance"/>
    <property type="evidence" value="ECO:0007669"/>
    <property type="project" value="InterPro"/>
</dbReference>
<dbReference type="PANTHER" id="PTHR46033:SF17">
    <property type="entry name" value="AMINOTRANSFERASE-LIKE PLANT MOBILE DOMAIN-CONTAINING PROTEIN"/>
    <property type="match status" value="1"/>
</dbReference>
<organism evidence="3 4">
    <name type="scientific">Acorus gramineus</name>
    <name type="common">Dwarf sweet flag</name>
    <dbReference type="NCBI Taxonomy" id="55184"/>
    <lineage>
        <taxon>Eukaryota</taxon>
        <taxon>Viridiplantae</taxon>
        <taxon>Streptophyta</taxon>
        <taxon>Embryophyta</taxon>
        <taxon>Tracheophyta</taxon>
        <taxon>Spermatophyta</taxon>
        <taxon>Magnoliopsida</taxon>
        <taxon>Liliopsida</taxon>
        <taxon>Acoraceae</taxon>
        <taxon>Acorus</taxon>
    </lineage>
</organism>
<feature type="compositionally biased region" description="Polar residues" evidence="1">
    <location>
        <begin position="405"/>
        <end position="414"/>
    </location>
</feature>
<comment type="caution">
    <text evidence="3">The sequence shown here is derived from an EMBL/GenBank/DDBJ whole genome shotgun (WGS) entry which is preliminary data.</text>
</comment>
<evidence type="ECO:0000313" key="3">
    <source>
        <dbReference type="EMBL" id="KAK1265917.1"/>
    </source>
</evidence>
<proteinExistence type="predicted"/>
<dbReference type="PANTHER" id="PTHR46033">
    <property type="entry name" value="PROTEIN MAIN-LIKE 2"/>
    <property type="match status" value="1"/>
</dbReference>
<protein>
    <recommendedName>
        <fullName evidence="2">Aminotransferase-like plant mobile domain-containing protein</fullName>
    </recommendedName>
</protein>
<feature type="region of interest" description="Disordered" evidence="1">
    <location>
        <begin position="390"/>
        <end position="454"/>
    </location>
</feature>
<evidence type="ECO:0000313" key="4">
    <source>
        <dbReference type="Proteomes" id="UP001179952"/>
    </source>
</evidence>
<evidence type="ECO:0000259" key="2">
    <source>
        <dbReference type="Pfam" id="PF10536"/>
    </source>
</evidence>
<dbReference type="InterPro" id="IPR044824">
    <property type="entry name" value="MAIN-like"/>
</dbReference>
<dbReference type="InterPro" id="IPR019557">
    <property type="entry name" value="AminoTfrase-like_pln_mobile"/>
</dbReference>
<accession>A0AAV9AP43</accession>
<feature type="domain" description="Aminotransferase-like plant mobile" evidence="2">
    <location>
        <begin position="40"/>
        <end position="376"/>
    </location>
</feature>
<gene>
    <name evidence="3" type="ORF">QJS04_geneDACA009148</name>
</gene>
<evidence type="ECO:0000256" key="1">
    <source>
        <dbReference type="SAM" id="MobiDB-lite"/>
    </source>
</evidence>
<dbReference type="EMBL" id="JAUJYN010000007">
    <property type="protein sequence ID" value="KAK1265917.1"/>
    <property type="molecule type" value="Genomic_DNA"/>
</dbReference>
<reference evidence="3" key="2">
    <citation type="submission" date="2023-06" db="EMBL/GenBank/DDBJ databases">
        <authorList>
            <person name="Ma L."/>
            <person name="Liu K.-W."/>
            <person name="Li Z."/>
            <person name="Hsiao Y.-Y."/>
            <person name="Qi Y."/>
            <person name="Fu T."/>
            <person name="Tang G."/>
            <person name="Zhang D."/>
            <person name="Sun W.-H."/>
            <person name="Liu D.-K."/>
            <person name="Li Y."/>
            <person name="Chen G.-Z."/>
            <person name="Liu X.-D."/>
            <person name="Liao X.-Y."/>
            <person name="Jiang Y.-T."/>
            <person name="Yu X."/>
            <person name="Hao Y."/>
            <person name="Huang J."/>
            <person name="Zhao X.-W."/>
            <person name="Ke S."/>
            <person name="Chen Y.-Y."/>
            <person name="Wu W.-L."/>
            <person name="Hsu J.-L."/>
            <person name="Lin Y.-F."/>
            <person name="Huang M.-D."/>
            <person name="Li C.-Y."/>
            <person name="Huang L."/>
            <person name="Wang Z.-W."/>
            <person name="Zhao X."/>
            <person name="Zhong W.-Y."/>
            <person name="Peng D.-H."/>
            <person name="Ahmad S."/>
            <person name="Lan S."/>
            <person name="Zhang J.-S."/>
            <person name="Tsai W.-C."/>
            <person name="Van De Peer Y."/>
            <person name="Liu Z.-J."/>
        </authorList>
    </citation>
    <scope>NUCLEOTIDE SEQUENCE</scope>
    <source>
        <strain evidence="3">SCP</strain>
        <tissue evidence="3">Leaves</tissue>
    </source>
</reference>
<dbReference type="AlphaFoldDB" id="A0AAV9AP43"/>
<keyword evidence="4" id="KW-1185">Reference proteome</keyword>